<comment type="caution">
    <text evidence="6">The sequence shown here is derived from an EMBL/GenBank/DDBJ whole genome shotgun (WGS) entry which is preliminary data.</text>
</comment>
<feature type="domain" description="CCHC-type" evidence="5">
    <location>
        <begin position="120"/>
        <end position="135"/>
    </location>
</feature>
<dbReference type="Pfam" id="PF00098">
    <property type="entry name" value="zf-CCHC"/>
    <property type="match status" value="1"/>
</dbReference>
<dbReference type="SMART" id="SM00360">
    <property type="entry name" value="RRM"/>
    <property type="match status" value="1"/>
</dbReference>
<feature type="region of interest" description="Disordered" evidence="3">
    <location>
        <begin position="134"/>
        <end position="280"/>
    </location>
</feature>
<dbReference type="GO" id="GO:0005634">
    <property type="term" value="C:nucleus"/>
    <property type="evidence" value="ECO:0007669"/>
    <property type="project" value="TreeGrafter"/>
</dbReference>
<dbReference type="Gene3D" id="3.30.70.330">
    <property type="match status" value="1"/>
</dbReference>
<feature type="compositionally biased region" description="Basic and acidic residues" evidence="3">
    <location>
        <begin position="159"/>
        <end position="200"/>
    </location>
</feature>
<accession>A0AAP0N5N8</accession>
<reference evidence="6 8" key="1">
    <citation type="journal article" date="2024" name="Plant J.">
        <title>Genome sequences and population genomics reveal climatic adaptation and genomic divergence between two closely related sweetgum species.</title>
        <authorList>
            <person name="Xu W.Q."/>
            <person name="Ren C.Q."/>
            <person name="Zhang X.Y."/>
            <person name="Comes H.P."/>
            <person name="Liu X.H."/>
            <person name="Li Y.G."/>
            <person name="Kettle C.J."/>
            <person name="Jalonen R."/>
            <person name="Gaisberger H."/>
            <person name="Ma Y.Z."/>
            <person name="Qiu Y.X."/>
        </authorList>
    </citation>
    <scope>NUCLEOTIDE SEQUENCE [LARGE SCALE GENOMIC DNA]</scope>
    <source>
        <strain evidence="6">Hangzhou</strain>
    </source>
</reference>
<sequence>MAGKDDYRIFVGGLSWDITDRQLESTFQRFGKIVESQIMLERDTGRPRGFGFITFQDRRGMEDAIREMHGRELGDRIISVNKAQPRMGGDDIGHGYSGGYSSGGRGSYGGGDRSGGQDDCFKCGRPGHWARDCPSAGGGRGGGGAPFSSRSRFGGAGGRGDRFGERDRYTDDRYDGGRYGDRDRFDNRDSKYGSRDRYVNDRYVPGGDRFGGDKYGSSDRYPQNGYGKDRGYDRDGGPRGGSDRYGSGGPARNEGRSYRNRPGPYDRPNRGRRPSSFDRY</sequence>
<dbReference type="Proteomes" id="UP001415857">
    <property type="component" value="Unassembled WGS sequence"/>
</dbReference>
<evidence type="ECO:0000256" key="3">
    <source>
        <dbReference type="SAM" id="MobiDB-lite"/>
    </source>
</evidence>
<organism evidence="6 8">
    <name type="scientific">Liquidambar formosana</name>
    <name type="common">Formosan gum</name>
    <dbReference type="NCBI Taxonomy" id="63359"/>
    <lineage>
        <taxon>Eukaryota</taxon>
        <taxon>Viridiplantae</taxon>
        <taxon>Streptophyta</taxon>
        <taxon>Embryophyta</taxon>
        <taxon>Tracheophyta</taxon>
        <taxon>Spermatophyta</taxon>
        <taxon>Magnoliopsida</taxon>
        <taxon>eudicotyledons</taxon>
        <taxon>Gunneridae</taxon>
        <taxon>Pentapetalae</taxon>
        <taxon>Saxifragales</taxon>
        <taxon>Altingiaceae</taxon>
        <taxon>Liquidambar</taxon>
    </lineage>
</organism>
<reference evidence="6" key="2">
    <citation type="submission" date="2024-04" db="EMBL/GenBank/DDBJ databases">
        <authorList>
            <person name="Xu W."/>
            <person name="Ren C."/>
        </authorList>
    </citation>
    <scope>NUCLEOTIDE SEQUENCE</scope>
    <source>
        <strain evidence="6">Hangzhou</strain>
        <tissue evidence="6">Leaves</tissue>
    </source>
</reference>
<dbReference type="InterPro" id="IPR000504">
    <property type="entry name" value="RRM_dom"/>
</dbReference>
<feature type="domain" description="RRM" evidence="4">
    <location>
        <begin position="7"/>
        <end position="85"/>
    </location>
</feature>
<feature type="compositionally biased region" description="Gly residues" evidence="3">
    <location>
        <begin position="136"/>
        <end position="145"/>
    </location>
</feature>
<dbReference type="Gene3D" id="4.10.60.10">
    <property type="entry name" value="Zinc finger, CCHC-type"/>
    <property type="match status" value="1"/>
</dbReference>
<dbReference type="InterPro" id="IPR012677">
    <property type="entry name" value="Nucleotide-bd_a/b_plait_sf"/>
</dbReference>
<proteinExistence type="predicted"/>
<name>A0AAP0N5N8_LIQFO</name>
<evidence type="ECO:0000259" key="5">
    <source>
        <dbReference type="PROSITE" id="PS50158"/>
    </source>
</evidence>
<evidence type="ECO:0000313" key="7">
    <source>
        <dbReference type="EMBL" id="KAK9282751.1"/>
    </source>
</evidence>
<evidence type="ECO:0000256" key="1">
    <source>
        <dbReference type="PROSITE-ProRule" id="PRU00047"/>
    </source>
</evidence>
<gene>
    <name evidence="6" type="ORF">L1049_003531</name>
    <name evidence="7" type="ORF">L1049_010972</name>
</gene>
<protein>
    <submittedName>
        <fullName evidence="6">Uncharacterized protein</fullName>
    </submittedName>
</protein>
<dbReference type="EMBL" id="JBBPBK010000309">
    <property type="protein sequence ID" value="KAK9265791.1"/>
    <property type="molecule type" value="Genomic_DNA"/>
</dbReference>
<dbReference type="PROSITE" id="PS50102">
    <property type="entry name" value="RRM"/>
    <property type="match status" value="1"/>
</dbReference>
<dbReference type="SUPFAM" id="SSF57756">
    <property type="entry name" value="Retrovirus zinc finger-like domains"/>
    <property type="match status" value="1"/>
</dbReference>
<feature type="compositionally biased region" description="Basic and acidic residues" evidence="3">
    <location>
        <begin position="227"/>
        <end position="237"/>
    </location>
</feature>
<dbReference type="InterPro" id="IPR036875">
    <property type="entry name" value="Znf_CCHC_sf"/>
</dbReference>
<keyword evidence="1" id="KW-0862">Zinc</keyword>
<evidence type="ECO:0000259" key="4">
    <source>
        <dbReference type="PROSITE" id="PS50102"/>
    </source>
</evidence>
<keyword evidence="8" id="KW-1185">Reference proteome</keyword>
<keyword evidence="2" id="KW-0694">RNA-binding</keyword>
<dbReference type="PANTHER" id="PTHR48031:SF2">
    <property type="entry name" value="RNA-BINDING PROTEIN 4"/>
    <property type="match status" value="1"/>
</dbReference>
<keyword evidence="1" id="KW-0479">Metal-binding</keyword>
<dbReference type="EMBL" id="JBBPBK010000006">
    <property type="protein sequence ID" value="KAK9282751.1"/>
    <property type="molecule type" value="Genomic_DNA"/>
</dbReference>
<dbReference type="FunFam" id="3.30.70.330:FF:000367">
    <property type="entry name" value="glycine-rich RNA-binding protein RZ1C"/>
    <property type="match status" value="1"/>
</dbReference>
<dbReference type="PROSITE" id="PS50158">
    <property type="entry name" value="ZF_CCHC"/>
    <property type="match status" value="1"/>
</dbReference>
<dbReference type="PANTHER" id="PTHR48031">
    <property type="entry name" value="SRA STEM-LOOP-INTERACTING RNA-BINDING PROTEIN, MITOCHONDRIAL"/>
    <property type="match status" value="1"/>
</dbReference>
<evidence type="ECO:0000313" key="6">
    <source>
        <dbReference type="EMBL" id="KAK9265791.1"/>
    </source>
</evidence>
<dbReference type="GO" id="GO:0008270">
    <property type="term" value="F:zinc ion binding"/>
    <property type="evidence" value="ECO:0007669"/>
    <property type="project" value="UniProtKB-KW"/>
</dbReference>
<keyword evidence="1" id="KW-0863">Zinc-finger</keyword>
<evidence type="ECO:0000313" key="8">
    <source>
        <dbReference type="Proteomes" id="UP001415857"/>
    </source>
</evidence>
<dbReference type="AlphaFoldDB" id="A0AAP0N5N8"/>
<dbReference type="InterPro" id="IPR035979">
    <property type="entry name" value="RBD_domain_sf"/>
</dbReference>
<dbReference type="GO" id="GO:0003729">
    <property type="term" value="F:mRNA binding"/>
    <property type="evidence" value="ECO:0007669"/>
    <property type="project" value="TreeGrafter"/>
</dbReference>
<dbReference type="SMART" id="SM00343">
    <property type="entry name" value="ZnF_C2HC"/>
    <property type="match status" value="1"/>
</dbReference>
<dbReference type="SUPFAM" id="SSF54928">
    <property type="entry name" value="RNA-binding domain, RBD"/>
    <property type="match status" value="1"/>
</dbReference>
<dbReference type="InterPro" id="IPR001878">
    <property type="entry name" value="Znf_CCHC"/>
</dbReference>
<dbReference type="Pfam" id="PF00076">
    <property type="entry name" value="RRM_1"/>
    <property type="match status" value="1"/>
</dbReference>
<evidence type="ECO:0000256" key="2">
    <source>
        <dbReference type="PROSITE-ProRule" id="PRU00176"/>
    </source>
</evidence>